<dbReference type="Proteomes" id="UP000024559">
    <property type="component" value="Chromosome"/>
</dbReference>
<dbReference type="EMBL" id="AZJT01000023">
    <property type="protein sequence ID" value="ETW90652.1"/>
    <property type="molecule type" value="Genomic_DNA"/>
</dbReference>
<dbReference type="InterPro" id="IPR010064">
    <property type="entry name" value="HK97-gp10_tail"/>
</dbReference>
<dbReference type="AlphaFoldDB" id="A0A0E2Q247"/>
<organism evidence="1 2">
    <name type="scientific">Streptococcus thermophilus M17PTZA496</name>
    <dbReference type="NCBI Taxonomy" id="1433289"/>
    <lineage>
        <taxon>Bacteria</taxon>
        <taxon>Bacillati</taxon>
        <taxon>Bacillota</taxon>
        <taxon>Bacilli</taxon>
        <taxon>Lactobacillales</taxon>
        <taxon>Streptococcaceae</taxon>
        <taxon>Streptococcus</taxon>
    </lineage>
</organism>
<comment type="caution">
    <text evidence="1">The sequence shown here is derived from an EMBL/GenBank/DDBJ whole genome shotgun (WGS) entry which is preliminary data.</text>
</comment>
<evidence type="ECO:0000313" key="2">
    <source>
        <dbReference type="Proteomes" id="UP000024559"/>
    </source>
</evidence>
<accession>A0A0E2Q247</accession>
<reference evidence="2" key="1">
    <citation type="submission" date="2013-12" db="EMBL/GenBank/DDBJ databases">
        <title>Genome sequences of Streptococcus thermophilus strains MTH17CL396 and M17PTZA496 isolated from Fontina cheese in Valle d'Aosta region (Italy).</title>
        <authorList>
            <person name="Treu L."/>
            <person name="Giacomini A."/>
            <person name="Corich V."/>
            <person name="Vendramin V."/>
            <person name="Bovo B."/>
        </authorList>
    </citation>
    <scope>NUCLEOTIDE SEQUENCE [LARGE SCALE GENOMIC DNA]</scope>
    <source>
        <strain evidence="2">M17PTZA496</strain>
    </source>
</reference>
<dbReference type="HOGENOM" id="CLU_127674_4_1_9"/>
<sequence>MATIEFEGLDEMARSLLKNASSERRSKVLRKYGSKLKEAAIKRAQFNKGYSTGATRRSITLQVQSDKAIVEALTSYSGYLEVGTRKMEAQPFMKPALEEVVPKMVEEMAKWDET</sequence>
<name>A0A0E2Q247_STRTR</name>
<proteinExistence type="predicted"/>
<protein>
    <submittedName>
        <fullName evidence="1">Histone H1</fullName>
    </submittedName>
</protein>
<evidence type="ECO:0000313" key="1">
    <source>
        <dbReference type="EMBL" id="ETW90652.1"/>
    </source>
</evidence>
<gene>
    <name evidence="1" type="ORF">X841_03735</name>
</gene>
<dbReference type="RefSeq" id="WP_084828641.1">
    <property type="nucleotide sequence ID" value="NZ_CM002372.1"/>
</dbReference>
<dbReference type="PATRIC" id="fig|1433289.7.peg.753"/>
<dbReference type="NCBIfam" id="TIGR01725">
    <property type="entry name" value="phge_HK97_gp10"/>
    <property type="match status" value="1"/>
</dbReference>